<dbReference type="Gene3D" id="3.10.450.50">
    <property type="match status" value="1"/>
</dbReference>
<evidence type="ECO:0000313" key="3">
    <source>
        <dbReference type="Proteomes" id="UP001601948"/>
    </source>
</evidence>
<protein>
    <submittedName>
        <fullName evidence="2">Nuclear transport factor 2 family protein</fullName>
    </submittedName>
</protein>
<accession>A0ABW6R1W3</accession>
<gene>
    <name evidence="2" type="ORF">ACFYV7_31895</name>
</gene>
<dbReference type="PANTHER" id="PTHR41252">
    <property type="entry name" value="BLR2505 PROTEIN"/>
    <property type="match status" value="1"/>
</dbReference>
<organism evidence="2 3">
    <name type="scientific">Nocardia suismassiliense</name>
    <dbReference type="NCBI Taxonomy" id="2077092"/>
    <lineage>
        <taxon>Bacteria</taxon>
        <taxon>Bacillati</taxon>
        <taxon>Actinomycetota</taxon>
        <taxon>Actinomycetes</taxon>
        <taxon>Mycobacteriales</taxon>
        <taxon>Nocardiaceae</taxon>
        <taxon>Nocardia</taxon>
    </lineage>
</organism>
<proteinExistence type="predicted"/>
<dbReference type="InterPro" id="IPR037401">
    <property type="entry name" value="SnoaL-like"/>
</dbReference>
<dbReference type="EMBL" id="JBIAPI010000010">
    <property type="protein sequence ID" value="MFF3227439.1"/>
    <property type="molecule type" value="Genomic_DNA"/>
</dbReference>
<evidence type="ECO:0000313" key="2">
    <source>
        <dbReference type="EMBL" id="MFF3227439.1"/>
    </source>
</evidence>
<dbReference type="InterPro" id="IPR032710">
    <property type="entry name" value="NTF2-like_dom_sf"/>
</dbReference>
<dbReference type="Pfam" id="PF12680">
    <property type="entry name" value="SnoaL_2"/>
    <property type="match status" value="1"/>
</dbReference>
<dbReference type="RefSeq" id="WP_387723497.1">
    <property type="nucleotide sequence ID" value="NZ_JBIAPI010000010.1"/>
</dbReference>
<dbReference type="Proteomes" id="UP001601948">
    <property type="component" value="Unassembled WGS sequence"/>
</dbReference>
<sequence length="131" mass="14338">MSNRKVVEKFYLATQSDDAAAILDALHPRFTARIAPGMPSVTDTAPEGPMAALNGVWGPVFGDFEIAPFAENWYEAQDDAVIVTGHYRGTARATGKAVDAEFAHVWHVSDGKISALHQYTDTWCWRTALAE</sequence>
<reference evidence="2 3" key="1">
    <citation type="submission" date="2024-10" db="EMBL/GenBank/DDBJ databases">
        <title>The Natural Products Discovery Center: Release of the First 8490 Sequenced Strains for Exploring Actinobacteria Biosynthetic Diversity.</title>
        <authorList>
            <person name="Kalkreuter E."/>
            <person name="Kautsar S.A."/>
            <person name="Yang D."/>
            <person name="Bader C.D."/>
            <person name="Teijaro C.N."/>
            <person name="Fluegel L."/>
            <person name="Davis C.M."/>
            <person name="Simpson J.R."/>
            <person name="Lauterbach L."/>
            <person name="Steele A.D."/>
            <person name="Gui C."/>
            <person name="Meng S."/>
            <person name="Li G."/>
            <person name="Viehrig K."/>
            <person name="Ye F."/>
            <person name="Su P."/>
            <person name="Kiefer A.F."/>
            <person name="Nichols A."/>
            <person name="Cepeda A.J."/>
            <person name="Yan W."/>
            <person name="Fan B."/>
            <person name="Jiang Y."/>
            <person name="Adhikari A."/>
            <person name="Zheng C.-J."/>
            <person name="Schuster L."/>
            <person name="Cowan T.M."/>
            <person name="Smanski M.J."/>
            <person name="Chevrette M.G."/>
            <person name="De Carvalho L.P.S."/>
            <person name="Shen B."/>
        </authorList>
    </citation>
    <scope>NUCLEOTIDE SEQUENCE [LARGE SCALE GENOMIC DNA]</scope>
    <source>
        <strain evidence="2 3">NPDC003040</strain>
    </source>
</reference>
<feature type="domain" description="SnoaL-like" evidence="1">
    <location>
        <begin position="7"/>
        <end position="114"/>
    </location>
</feature>
<name>A0ABW6R1W3_9NOCA</name>
<evidence type="ECO:0000259" key="1">
    <source>
        <dbReference type="Pfam" id="PF12680"/>
    </source>
</evidence>
<dbReference type="PANTHER" id="PTHR41252:SF1">
    <property type="entry name" value="BLR2505 PROTEIN"/>
    <property type="match status" value="1"/>
</dbReference>
<dbReference type="SUPFAM" id="SSF54427">
    <property type="entry name" value="NTF2-like"/>
    <property type="match status" value="1"/>
</dbReference>
<keyword evidence="3" id="KW-1185">Reference proteome</keyword>
<comment type="caution">
    <text evidence="2">The sequence shown here is derived from an EMBL/GenBank/DDBJ whole genome shotgun (WGS) entry which is preliminary data.</text>
</comment>